<protein>
    <submittedName>
        <fullName evidence="1">Uncharacterized protein</fullName>
    </submittedName>
</protein>
<keyword evidence="2" id="KW-1185">Reference proteome</keyword>
<gene>
    <name evidence="1" type="ORF">F4821DRAFT_239501</name>
</gene>
<evidence type="ECO:0000313" key="2">
    <source>
        <dbReference type="Proteomes" id="UP001497680"/>
    </source>
</evidence>
<proteinExistence type="predicted"/>
<dbReference type="EMBL" id="MU394320">
    <property type="protein sequence ID" value="KAI6085956.1"/>
    <property type="molecule type" value="Genomic_DNA"/>
</dbReference>
<sequence>MESLRKQLHETQGALDEKASVLRKLKADQTEAQTKWQSERQCYETKVRRLEEEANRLRRLKAVPSPDGRRNSIPMTLLGGFGNGGTGVGGGDSTTAALAKGDAETVVLTKAQTREAELKYQRVKDELAEKTKLCDDLQRQLHAQGSSPRGLPELTDDQVMAGWKKLRGQIRDLSAKKFSMPQRVSDTEEEGYCQISRNWRGYIFRGADTTAYFVQALVWRCLQTFLFEKYCRVWGREYGCAAQKLGGFFMGKVPDAQFQAWRVRTAALFDKACEYDPAALAEVEARTCGTLLQFATGNSAADTEAQKEAVRKALREIVDTAAELSAIFHYTQFVPLMTDKPRSSLTHGFPLQERTMEVRGRQQTINPNMVVDMIVSPCLLKKDVADFQMLVKAEVIC</sequence>
<reference evidence="1 2" key="1">
    <citation type="journal article" date="2022" name="New Phytol.">
        <title>Ecological generalism drives hyperdiversity of secondary metabolite gene clusters in xylarialean endophytes.</title>
        <authorList>
            <person name="Franco M.E.E."/>
            <person name="Wisecaver J.H."/>
            <person name="Arnold A.E."/>
            <person name="Ju Y.M."/>
            <person name="Slot J.C."/>
            <person name="Ahrendt S."/>
            <person name="Moore L.P."/>
            <person name="Eastman K.E."/>
            <person name="Scott K."/>
            <person name="Konkel Z."/>
            <person name="Mondo S.J."/>
            <person name="Kuo A."/>
            <person name="Hayes R.D."/>
            <person name="Haridas S."/>
            <person name="Andreopoulos B."/>
            <person name="Riley R."/>
            <person name="LaButti K."/>
            <person name="Pangilinan J."/>
            <person name="Lipzen A."/>
            <person name="Amirebrahimi M."/>
            <person name="Yan J."/>
            <person name="Adam C."/>
            <person name="Keymanesh K."/>
            <person name="Ng V."/>
            <person name="Louie K."/>
            <person name="Northen T."/>
            <person name="Drula E."/>
            <person name="Henrissat B."/>
            <person name="Hsieh H.M."/>
            <person name="Youens-Clark K."/>
            <person name="Lutzoni F."/>
            <person name="Miadlikowska J."/>
            <person name="Eastwood D.C."/>
            <person name="Hamelin R.C."/>
            <person name="Grigoriev I.V."/>
            <person name="U'Ren J.M."/>
        </authorList>
    </citation>
    <scope>NUCLEOTIDE SEQUENCE [LARGE SCALE GENOMIC DNA]</scope>
    <source>
        <strain evidence="1 2">ER1909</strain>
    </source>
</reference>
<name>A0ACC0D0B4_9PEZI</name>
<dbReference type="Proteomes" id="UP001497680">
    <property type="component" value="Unassembled WGS sequence"/>
</dbReference>
<organism evidence="1 2">
    <name type="scientific">Hypoxylon rubiginosum</name>
    <dbReference type="NCBI Taxonomy" id="110542"/>
    <lineage>
        <taxon>Eukaryota</taxon>
        <taxon>Fungi</taxon>
        <taxon>Dikarya</taxon>
        <taxon>Ascomycota</taxon>
        <taxon>Pezizomycotina</taxon>
        <taxon>Sordariomycetes</taxon>
        <taxon>Xylariomycetidae</taxon>
        <taxon>Xylariales</taxon>
        <taxon>Hypoxylaceae</taxon>
        <taxon>Hypoxylon</taxon>
    </lineage>
</organism>
<comment type="caution">
    <text evidence="1">The sequence shown here is derived from an EMBL/GenBank/DDBJ whole genome shotgun (WGS) entry which is preliminary data.</text>
</comment>
<evidence type="ECO:0000313" key="1">
    <source>
        <dbReference type="EMBL" id="KAI6085956.1"/>
    </source>
</evidence>
<accession>A0ACC0D0B4</accession>